<keyword evidence="4 9" id="KW-0645">Protease</keyword>
<feature type="active site" description="Charge relay system" evidence="9">
    <location>
        <position position="163"/>
    </location>
</feature>
<evidence type="ECO:0000256" key="4">
    <source>
        <dbReference type="ARBA" id="ARBA00022670"/>
    </source>
</evidence>
<feature type="chain" id="PRO_5031558844" evidence="11">
    <location>
        <begin position="26"/>
        <end position="788"/>
    </location>
</feature>
<evidence type="ECO:0000256" key="1">
    <source>
        <dbReference type="ARBA" id="ARBA00004613"/>
    </source>
</evidence>
<dbReference type="Gene3D" id="3.40.50.200">
    <property type="entry name" value="Peptidase S8/S53 domain"/>
    <property type="match status" value="1"/>
</dbReference>
<comment type="similarity">
    <text evidence="2 9 10">Belongs to the peptidase S8 family.</text>
</comment>
<dbReference type="InterPro" id="IPR015500">
    <property type="entry name" value="Peptidase_S8_subtilisin-rel"/>
</dbReference>
<evidence type="ECO:0000256" key="8">
    <source>
        <dbReference type="ARBA" id="ARBA00023145"/>
    </source>
</evidence>
<dbReference type="InterPro" id="IPR000421">
    <property type="entry name" value="FA58C"/>
</dbReference>
<reference evidence="13 14" key="1">
    <citation type="submission" date="2020-06" db="EMBL/GenBank/DDBJ databases">
        <title>Schlegella sp. ID0723 isolated from air conditioner.</title>
        <authorList>
            <person name="Kim D.Y."/>
            <person name="Kim D.-U."/>
        </authorList>
    </citation>
    <scope>NUCLEOTIDE SEQUENCE [LARGE SCALE GENOMIC DNA]</scope>
    <source>
        <strain evidence="13 14">ID0723</strain>
    </source>
</reference>
<dbReference type="InterPro" id="IPR022398">
    <property type="entry name" value="Peptidase_S8_His-AS"/>
</dbReference>
<feature type="active site" description="Charge relay system" evidence="9">
    <location>
        <position position="215"/>
    </location>
</feature>
<proteinExistence type="inferred from homology"/>
<comment type="subcellular location">
    <subcellularLocation>
        <location evidence="1">Secreted</location>
    </subcellularLocation>
</comment>
<evidence type="ECO:0000259" key="12">
    <source>
        <dbReference type="PROSITE" id="PS50022"/>
    </source>
</evidence>
<evidence type="ECO:0000256" key="6">
    <source>
        <dbReference type="ARBA" id="ARBA00022801"/>
    </source>
</evidence>
<feature type="domain" description="F5/8 type C" evidence="12">
    <location>
        <begin position="465"/>
        <end position="627"/>
    </location>
</feature>
<name>A0A7Y6TVM6_9BURK</name>
<feature type="signal peptide" evidence="11">
    <location>
        <begin position="1"/>
        <end position="25"/>
    </location>
</feature>
<accession>A0A7Y6TVM6</accession>
<evidence type="ECO:0000256" key="10">
    <source>
        <dbReference type="RuleBase" id="RU003355"/>
    </source>
</evidence>
<dbReference type="EMBL" id="JABWMJ010000002">
    <property type="protein sequence ID" value="NUZ05178.1"/>
    <property type="molecule type" value="Genomic_DNA"/>
</dbReference>
<dbReference type="GO" id="GO:0006508">
    <property type="term" value="P:proteolysis"/>
    <property type="evidence" value="ECO:0007669"/>
    <property type="project" value="UniProtKB-KW"/>
</dbReference>
<sequence length="788" mass="81240">MNFVSGAPRALLVALSVAAAAPAFAGGRAPDAAQALVAADATDRIIVRLRDVAAADPDRRIAEIASRIGERAQRLRGMSGNNHVLALPGRVSRAEARAIAQRLARDPSVAYAEPDLRMVPQRVPNDSLYQYQWDLFEPAGGINLPAAWDRTVGSSGIVVAVVDTGVVAHADLAGRLVAGYDFISSTTASNDGNGRDADASDPGDYGCNNASSSWHGTHVAGTIGAASNNGSGVAGINWVSKIQPIRALGKCGGYTSDIVDGMRWAAGIPVAGVPNNPTPARVINLSLGGEGNCGTTFQNAINDINARGSVVVVAAGNSSVNVATTAPANCNGVIAVAATTRNGGHASYSNYGTGITIAAPGGGNGGAILSTLNGGSTTPAGDTYASYQGTSMATPHVAGVVSLMLSVNPSLTPAQVTSILKSTARAFPAGTGDDCATTTCGAGIVDAAAAVAAAAPVTPPVDTGSGRVNFALASLGASATASSTYSDYYYPARAAINGDRRGMGWSTGAEAGWNDATGSAHPDWLQVDFGTTRSIAEIDVYTLQDNYTSPQEPTEGMTFAQYGILDFEVQYWTGSAWQTISGGSVTGNNKVWRKFTFTPISARQIRVLVLNAAGGYSRIVEVEAYGAAQGSNVALQSNGGTVVASSTHSTAFPASGANNGDRRGLNWMYGGGWNDGTQGSWPDVLQVNFNGSKNVTEIDVFTLQDAYGNPQEPTETMTFSQYGITDFEVQYWNGSAWATVPGGSVVGNDRVWRRFTFQAITTNSIRVVVTGALAGYSRIAEIEAYAVP</sequence>
<dbReference type="GO" id="GO:0005576">
    <property type="term" value="C:extracellular region"/>
    <property type="evidence" value="ECO:0007669"/>
    <property type="project" value="UniProtKB-SubCell"/>
</dbReference>
<keyword evidence="8" id="KW-0865">Zymogen</keyword>
<dbReference type="PRINTS" id="PR00723">
    <property type="entry name" value="SUBTILISIN"/>
</dbReference>
<dbReference type="Pfam" id="PF00754">
    <property type="entry name" value="F5_F8_type_C"/>
    <property type="match status" value="1"/>
</dbReference>
<evidence type="ECO:0000256" key="5">
    <source>
        <dbReference type="ARBA" id="ARBA00022729"/>
    </source>
</evidence>
<dbReference type="PROSITE" id="PS00136">
    <property type="entry name" value="SUBTILASE_ASP"/>
    <property type="match status" value="1"/>
</dbReference>
<dbReference type="InterPro" id="IPR008979">
    <property type="entry name" value="Galactose-bd-like_sf"/>
</dbReference>
<evidence type="ECO:0000256" key="2">
    <source>
        <dbReference type="ARBA" id="ARBA00011073"/>
    </source>
</evidence>
<evidence type="ECO:0000256" key="11">
    <source>
        <dbReference type="SAM" id="SignalP"/>
    </source>
</evidence>
<dbReference type="InterPro" id="IPR034176">
    <property type="entry name" value="Peptidases_S8_13"/>
</dbReference>
<dbReference type="Gene3D" id="2.60.120.260">
    <property type="entry name" value="Galactose-binding domain-like"/>
    <property type="match status" value="2"/>
</dbReference>
<evidence type="ECO:0000256" key="7">
    <source>
        <dbReference type="ARBA" id="ARBA00022825"/>
    </source>
</evidence>
<dbReference type="PROSITE" id="PS51892">
    <property type="entry name" value="SUBTILASE"/>
    <property type="match status" value="1"/>
</dbReference>
<dbReference type="PANTHER" id="PTHR43806">
    <property type="entry name" value="PEPTIDASE S8"/>
    <property type="match status" value="1"/>
</dbReference>
<dbReference type="SUPFAM" id="SSF52743">
    <property type="entry name" value="Subtilisin-like"/>
    <property type="match status" value="1"/>
</dbReference>
<evidence type="ECO:0000313" key="14">
    <source>
        <dbReference type="Proteomes" id="UP000529637"/>
    </source>
</evidence>
<evidence type="ECO:0000313" key="13">
    <source>
        <dbReference type="EMBL" id="NUZ05178.1"/>
    </source>
</evidence>
<dbReference type="Pfam" id="PF00082">
    <property type="entry name" value="Peptidase_S8"/>
    <property type="match status" value="1"/>
</dbReference>
<dbReference type="Proteomes" id="UP000529637">
    <property type="component" value="Unassembled WGS sequence"/>
</dbReference>
<organism evidence="13 14">
    <name type="scientific">Piscinibacter koreensis</name>
    <dbReference type="NCBI Taxonomy" id="2742824"/>
    <lineage>
        <taxon>Bacteria</taxon>
        <taxon>Pseudomonadati</taxon>
        <taxon>Pseudomonadota</taxon>
        <taxon>Betaproteobacteria</taxon>
        <taxon>Burkholderiales</taxon>
        <taxon>Sphaerotilaceae</taxon>
        <taxon>Piscinibacter</taxon>
    </lineage>
</organism>
<dbReference type="CDD" id="cd07496">
    <property type="entry name" value="Peptidases_S8_13"/>
    <property type="match status" value="1"/>
</dbReference>
<dbReference type="FunFam" id="3.40.50.200:FF:000022">
    <property type="entry name" value="Extracellular protease"/>
    <property type="match status" value="1"/>
</dbReference>
<dbReference type="PROSITE" id="PS00137">
    <property type="entry name" value="SUBTILASE_HIS"/>
    <property type="match status" value="1"/>
</dbReference>
<evidence type="ECO:0000256" key="9">
    <source>
        <dbReference type="PROSITE-ProRule" id="PRU01240"/>
    </source>
</evidence>
<dbReference type="InterPro" id="IPR036852">
    <property type="entry name" value="Peptidase_S8/S53_dom_sf"/>
</dbReference>
<keyword evidence="5 11" id="KW-0732">Signal</keyword>
<evidence type="ECO:0000256" key="3">
    <source>
        <dbReference type="ARBA" id="ARBA00022525"/>
    </source>
</evidence>
<dbReference type="AlphaFoldDB" id="A0A7Y6TVM6"/>
<dbReference type="PANTHER" id="PTHR43806:SF11">
    <property type="entry name" value="CEREVISIN-RELATED"/>
    <property type="match status" value="1"/>
</dbReference>
<dbReference type="InterPro" id="IPR050131">
    <property type="entry name" value="Peptidase_S8_subtilisin-like"/>
</dbReference>
<dbReference type="PROSITE" id="PS50022">
    <property type="entry name" value="FA58C_3"/>
    <property type="match status" value="1"/>
</dbReference>
<keyword evidence="14" id="KW-1185">Reference proteome</keyword>
<keyword evidence="6 9" id="KW-0378">Hydrolase</keyword>
<comment type="caution">
    <text evidence="13">The sequence shown here is derived from an EMBL/GenBank/DDBJ whole genome shotgun (WGS) entry which is preliminary data.</text>
</comment>
<dbReference type="InterPro" id="IPR000209">
    <property type="entry name" value="Peptidase_S8/S53_dom"/>
</dbReference>
<dbReference type="PROSITE" id="PS00138">
    <property type="entry name" value="SUBTILASE_SER"/>
    <property type="match status" value="1"/>
</dbReference>
<protein>
    <submittedName>
        <fullName evidence="13">S8 family serine peptidase</fullName>
    </submittedName>
</protein>
<keyword evidence="7 9" id="KW-0720">Serine protease</keyword>
<keyword evidence="3" id="KW-0964">Secreted</keyword>
<dbReference type="InterPro" id="IPR023827">
    <property type="entry name" value="Peptidase_S8_Asp-AS"/>
</dbReference>
<dbReference type="GO" id="GO:0004252">
    <property type="term" value="F:serine-type endopeptidase activity"/>
    <property type="evidence" value="ECO:0007669"/>
    <property type="project" value="UniProtKB-UniRule"/>
</dbReference>
<dbReference type="InterPro" id="IPR023828">
    <property type="entry name" value="Peptidase_S8_Ser-AS"/>
</dbReference>
<feature type="active site" description="Charge relay system" evidence="9">
    <location>
        <position position="391"/>
    </location>
</feature>
<dbReference type="SUPFAM" id="SSF49785">
    <property type="entry name" value="Galactose-binding domain-like"/>
    <property type="match status" value="2"/>
</dbReference>
<gene>
    <name evidence="13" type="ORF">HQN59_05310</name>
</gene>